<dbReference type="GO" id="GO:0016787">
    <property type="term" value="F:hydrolase activity"/>
    <property type="evidence" value="ECO:0007669"/>
    <property type="project" value="UniProtKB-KW"/>
</dbReference>
<dbReference type="PANTHER" id="PTHR46470">
    <property type="entry name" value="N-ACYLNEURAMINATE-9-PHOSPHATASE"/>
    <property type="match status" value="1"/>
</dbReference>
<dbReference type="InterPro" id="IPR006439">
    <property type="entry name" value="HAD-SF_hydro_IA"/>
</dbReference>
<keyword evidence="2 4" id="KW-0378">Hydrolase</keyword>
<dbReference type="Proteomes" id="UP001403385">
    <property type="component" value="Unassembled WGS sequence"/>
</dbReference>
<dbReference type="Pfam" id="PF13419">
    <property type="entry name" value="HAD_2"/>
    <property type="match status" value="1"/>
</dbReference>
<dbReference type="AlphaFoldDB" id="A0AAW9S9G9"/>
<organism evidence="4 5">
    <name type="scientific">Rapidithrix thailandica</name>
    <dbReference type="NCBI Taxonomy" id="413964"/>
    <lineage>
        <taxon>Bacteria</taxon>
        <taxon>Pseudomonadati</taxon>
        <taxon>Bacteroidota</taxon>
        <taxon>Cytophagia</taxon>
        <taxon>Cytophagales</taxon>
        <taxon>Flammeovirgaceae</taxon>
        <taxon>Rapidithrix</taxon>
    </lineage>
</organism>
<dbReference type="Gene3D" id="3.40.50.1000">
    <property type="entry name" value="HAD superfamily/HAD-like"/>
    <property type="match status" value="1"/>
</dbReference>
<dbReference type="InterPro" id="IPR023214">
    <property type="entry name" value="HAD_sf"/>
</dbReference>
<evidence type="ECO:0000313" key="5">
    <source>
        <dbReference type="Proteomes" id="UP001403385"/>
    </source>
</evidence>
<dbReference type="InterPro" id="IPR041492">
    <property type="entry name" value="HAD_2"/>
</dbReference>
<evidence type="ECO:0000256" key="2">
    <source>
        <dbReference type="ARBA" id="ARBA00022801"/>
    </source>
</evidence>
<dbReference type="GO" id="GO:0044281">
    <property type="term" value="P:small molecule metabolic process"/>
    <property type="evidence" value="ECO:0007669"/>
    <property type="project" value="UniProtKB-ARBA"/>
</dbReference>
<dbReference type="Gene3D" id="1.10.150.520">
    <property type="match status" value="1"/>
</dbReference>
<dbReference type="SFLD" id="SFLDG01129">
    <property type="entry name" value="C1.5:_HAD__Beta-PGM__Phosphata"/>
    <property type="match status" value="1"/>
</dbReference>
<dbReference type="PRINTS" id="PR00413">
    <property type="entry name" value="HADHALOGNASE"/>
</dbReference>
<protein>
    <submittedName>
        <fullName evidence="4">HAD family hydrolase</fullName>
        <ecNumber evidence="4">3.1.3.-</ecNumber>
    </submittedName>
</protein>
<name>A0AAW9S9G9_9BACT</name>
<dbReference type="SUPFAM" id="SSF56784">
    <property type="entry name" value="HAD-like"/>
    <property type="match status" value="1"/>
</dbReference>
<dbReference type="NCBIfam" id="TIGR01549">
    <property type="entry name" value="HAD-SF-IA-v1"/>
    <property type="match status" value="1"/>
</dbReference>
<sequence length="219" mass="25481">MPELKAIVFDLDNTLIDRNQAFRLFLEDFLARHQKNISKKDWKNIEKQDQQGYAQRLIFTKWFLNYYKLKDLSPEAFWQYMQQHLGNFVECVSSVKECLRVLNENYKLCLLTNGGSQNQRAKIHSAGLDNFFEKDKIFISGEMGFAKPSTEAFERVLAKTKTNPVETLMVGDHFINDILPARKLGMKTCWITSKPESGIQHTDYCLPHVGRLAEILKKK</sequence>
<keyword evidence="5" id="KW-1185">Reference proteome</keyword>
<dbReference type="SFLD" id="SFLDS00003">
    <property type="entry name" value="Haloacid_Dehalogenase"/>
    <property type="match status" value="1"/>
</dbReference>
<keyword evidence="3" id="KW-0460">Magnesium</keyword>
<proteinExistence type="predicted"/>
<gene>
    <name evidence="4" type="ORF">AAG747_21640</name>
</gene>
<dbReference type="InterPro" id="IPR051400">
    <property type="entry name" value="HAD-like_hydrolase"/>
</dbReference>
<dbReference type="EMBL" id="JBDKWZ010000014">
    <property type="protein sequence ID" value="MEN7550538.1"/>
    <property type="molecule type" value="Genomic_DNA"/>
</dbReference>
<dbReference type="RefSeq" id="WP_346823321.1">
    <property type="nucleotide sequence ID" value="NZ_JBDKWZ010000014.1"/>
</dbReference>
<accession>A0AAW9S9G9</accession>
<comment type="cofactor">
    <cofactor evidence="1">
        <name>Mg(2+)</name>
        <dbReference type="ChEBI" id="CHEBI:18420"/>
    </cofactor>
</comment>
<comment type="caution">
    <text evidence="4">The sequence shown here is derived from an EMBL/GenBank/DDBJ whole genome shotgun (WGS) entry which is preliminary data.</text>
</comment>
<evidence type="ECO:0000256" key="1">
    <source>
        <dbReference type="ARBA" id="ARBA00001946"/>
    </source>
</evidence>
<dbReference type="EC" id="3.1.3.-" evidence="4"/>
<evidence type="ECO:0000256" key="3">
    <source>
        <dbReference type="ARBA" id="ARBA00022842"/>
    </source>
</evidence>
<reference evidence="4 5" key="1">
    <citation type="submission" date="2024-04" db="EMBL/GenBank/DDBJ databases">
        <title>Novel genus in family Flammeovirgaceae.</title>
        <authorList>
            <person name="Nguyen T.H."/>
            <person name="Vuong T.Q."/>
            <person name="Le H."/>
            <person name="Kim S.-G."/>
        </authorList>
    </citation>
    <scope>NUCLEOTIDE SEQUENCE [LARGE SCALE GENOMIC DNA]</scope>
    <source>
        <strain evidence="4 5">JCM 23209</strain>
    </source>
</reference>
<dbReference type="InterPro" id="IPR036412">
    <property type="entry name" value="HAD-like_sf"/>
</dbReference>
<evidence type="ECO:0000313" key="4">
    <source>
        <dbReference type="EMBL" id="MEN7550538.1"/>
    </source>
</evidence>